<organism evidence="2 3">
    <name type="scientific">Thomasclavelia ramosa</name>
    <dbReference type="NCBI Taxonomy" id="1547"/>
    <lineage>
        <taxon>Bacteria</taxon>
        <taxon>Bacillati</taxon>
        <taxon>Bacillota</taxon>
        <taxon>Erysipelotrichia</taxon>
        <taxon>Erysipelotrichales</taxon>
        <taxon>Coprobacillaceae</taxon>
        <taxon>Thomasclavelia</taxon>
    </lineage>
</organism>
<keyword evidence="1" id="KW-0472">Membrane</keyword>
<proteinExistence type="predicted"/>
<dbReference type="RefSeq" id="WP_044986705.1">
    <property type="nucleotide sequence ID" value="NZ_QUSL01000026.1"/>
</dbReference>
<feature type="transmembrane region" description="Helical" evidence="1">
    <location>
        <begin position="72"/>
        <end position="90"/>
    </location>
</feature>
<comment type="caution">
    <text evidence="2">The sequence shown here is derived from an EMBL/GenBank/DDBJ whole genome shotgun (WGS) entry which is preliminary data.</text>
</comment>
<feature type="transmembrane region" description="Helical" evidence="1">
    <location>
        <begin position="38"/>
        <end position="60"/>
    </location>
</feature>
<evidence type="ECO:0000313" key="2">
    <source>
        <dbReference type="EMBL" id="RGD81999.1"/>
    </source>
</evidence>
<sequence>MRKEQITVTNNSVCNSAENKGLEGKGMKRRLLHFKKRMVPAVSGALMGVMLMSTTCFAAGTGTSAVTQPLENLKTLIIAVIGAVGVIILAKNVMEFAQAYQQQDSSTMNSALKGIVAGVMMAGISTVLTFLGF</sequence>
<name>A0A3E3EAV1_9FIRM</name>
<gene>
    <name evidence="2" type="ORF">DXB93_13965</name>
</gene>
<keyword evidence="1" id="KW-0812">Transmembrane</keyword>
<dbReference type="EMBL" id="QUSL01000026">
    <property type="protein sequence ID" value="RGD81999.1"/>
    <property type="molecule type" value="Genomic_DNA"/>
</dbReference>
<protein>
    <submittedName>
        <fullName evidence="2">Electron transporter RnfA</fullName>
    </submittedName>
</protein>
<evidence type="ECO:0000313" key="3">
    <source>
        <dbReference type="Proteomes" id="UP000261032"/>
    </source>
</evidence>
<keyword evidence="1" id="KW-1133">Transmembrane helix</keyword>
<reference evidence="2 3" key="1">
    <citation type="submission" date="2018-08" db="EMBL/GenBank/DDBJ databases">
        <title>A genome reference for cultivated species of the human gut microbiota.</title>
        <authorList>
            <person name="Zou Y."/>
            <person name="Xue W."/>
            <person name="Luo G."/>
        </authorList>
    </citation>
    <scope>NUCLEOTIDE SEQUENCE [LARGE SCALE GENOMIC DNA]</scope>
    <source>
        <strain evidence="2 3">OM06-4</strain>
    </source>
</reference>
<evidence type="ECO:0000256" key="1">
    <source>
        <dbReference type="SAM" id="Phobius"/>
    </source>
</evidence>
<feature type="transmembrane region" description="Helical" evidence="1">
    <location>
        <begin position="111"/>
        <end position="131"/>
    </location>
</feature>
<accession>A0A3E3EAV1</accession>
<dbReference type="Proteomes" id="UP000261032">
    <property type="component" value="Unassembled WGS sequence"/>
</dbReference>
<dbReference type="AlphaFoldDB" id="A0A3E3EAV1"/>